<dbReference type="Proteomes" id="UP000729402">
    <property type="component" value="Unassembled WGS sequence"/>
</dbReference>
<feature type="region of interest" description="Disordered" evidence="1">
    <location>
        <begin position="1"/>
        <end position="73"/>
    </location>
</feature>
<keyword evidence="3" id="KW-1185">Reference proteome</keyword>
<feature type="compositionally biased region" description="Low complexity" evidence="1">
    <location>
        <begin position="47"/>
        <end position="63"/>
    </location>
</feature>
<dbReference type="AlphaFoldDB" id="A0A8J6BHB7"/>
<comment type="caution">
    <text evidence="2">The sequence shown here is derived from an EMBL/GenBank/DDBJ whole genome shotgun (WGS) entry which is preliminary data.</text>
</comment>
<accession>A0A8J6BHB7</accession>
<dbReference type="EMBL" id="JAAALK010000082">
    <property type="protein sequence ID" value="KAG8084655.1"/>
    <property type="molecule type" value="Genomic_DNA"/>
</dbReference>
<reference evidence="2" key="2">
    <citation type="submission" date="2021-02" db="EMBL/GenBank/DDBJ databases">
        <authorList>
            <person name="Kimball J.A."/>
            <person name="Haas M.W."/>
            <person name="Macchietto M."/>
            <person name="Kono T."/>
            <person name="Duquette J."/>
            <person name="Shao M."/>
        </authorList>
    </citation>
    <scope>NUCLEOTIDE SEQUENCE</scope>
    <source>
        <tissue evidence="2">Fresh leaf tissue</tissue>
    </source>
</reference>
<feature type="compositionally biased region" description="Polar residues" evidence="1">
    <location>
        <begin position="18"/>
        <end position="29"/>
    </location>
</feature>
<organism evidence="2 3">
    <name type="scientific">Zizania palustris</name>
    <name type="common">Northern wild rice</name>
    <dbReference type="NCBI Taxonomy" id="103762"/>
    <lineage>
        <taxon>Eukaryota</taxon>
        <taxon>Viridiplantae</taxon>
        <taxon>Streptophyta</taxon>
        <taxon>Embryophyta</taxon>
        <taxon>Tracheophyta</taxon>
        <taxon>Spermatophyta</taxon>
        <taxon>Magnoliopsida</taxon>
        <taxon>Liliopsida</taxon>
        <taxon>Poales</taxon>
        <taxon>Poaceae</taxon>
        <taxon>BOP clade</taxon>
        <taxon>Oryzoideae</taxon>
        <taxon>Oryzeae</taxon>
        <taxon>Zizaniinae</taxon>
        <taxon>Zizania</taxon>
    </lineage>
</organism>
<proteinExistence type="predicted"/>
<name>A0A8J6BHB7_ZIZPA</name>
<sequence>MEAQAGARTWHSPPPSFASLTTPTRTMHASPSRPPLLPLMGPSWGHRPSSLASGARASASPLATTQQTWPSPQRVLEASRLPSGSDGDQWLGRQFGPVVVRGVGEGANDRVEGTVVDLEDGDLIGGCGDDDAEGLHPWLLLHDRQLPIGVSGGPLGVEGGSRQR</sequence>
<reference evidence="2" key="1">
    <citation type="journal article" date="2021" name="bioRxiv">
        <title>Whole Genome Assembly and Annotation of Northern Wild Rice, Zizania palustris L., Supports a Whole Genome Duplication in the Zizania Genus.</title>
        <authorList>
            <person name="Haas M."/>
            <person name="Kono T."/>
            <person name="Macchietto M."/>
            <person name="Millas R."/>
            <person name="McGilp L."/>
            <person name="Shao M."/>
            <person name="Duquette J."/>
            <person name="Hirsch C.N."/>
            <person name="Kimball J."/>
        </authorList>
    </citation>
    <scope>NUCLEOTIDE SEQUENCE</scope>
    <source>
        <tissue evidence="2">Fresh leaf tissue</tissue>
    </source>
</reference>
<protein>
    <submittedName>
        <fullName evidence="2">Uncharacterized protein</fullName>
    </submittedName>
</protein>
<gene>
    <name evidence="2" type="ORF">GUJ93_ZPchr0010g8199</name>
</gene>
<evidence type="ECO:0000313" key="2">
    <source>
        <dbReference type="EMBL" id="KAG8084655.1"/>
    </source>
</evidence>
<evidence type="ECO:0000313" key="3">
    <source>
        <dbReference type="Proteomes" id="UP000729402"/>
    </source>
</evidence>
<evidence type="ECO:0000256" key="1">
    <source>
        <dbReference type="SAM" id="MobiDB-lite"/>
    </source>
</evidence>